<dbReference type="AlphaFoldDB" id="A0A1Y0I4D9"/>
<keyword evidence="3" id="KW-1185">Reference proteome</keyword>
<dbReference type="KEGG" id="ome:OLMES_0543"/>
<evidence type="ECO:0000256" key="1">
    <source>
        <dbReference type="SAM" id="Phobius"/>
    </source>
</evidence>
<gene>
    <name evidence="2" type="ORF">OLMES_0543</name>
</gene>
<organism evidence="2 3">
    <name type="scientific">Oleiphilus messinensis</name>
    <dbReference type="NCBI Taxonomy" id="141451"/>
    <lineage>
        <taxon>Bacteria</taxon>
        <taxon>Pseudomonadati</taxon>
        <taxon>Pseudomonadota</taxon>
        <taxon>Gammaproteobacteria</taxon>
        <taxon>Oceanospirillales</taxon>
        <taxon>Oleiphilaceae</taxon>
        <taxon>Oleiphilus</taxon>
    </lineage>
</organism>
<protein>
    <submittedName>
        <fullName evidence="2">Uncharacterized protein</fullName>
    </submittedName>
</protein>
<keyword evidence="1" id="KW-0472">Membrane</keyword>
<keyword evidence="1" id="KW-0812">Transmembrane</keyword>
<reference evidence="2 3" key="1">
    <citation type="submission" date="2017-05" db="EMBL/GenBank/DDBJ databases">
        <title>Genomic insights into alkan degradation activity of Oleiphilus messinensis.</title>
        <authorList>
            <person name="Kozyavkin S.A."/>
            <person name="Slesarev A.I."/>
            <person name="Golyshin P.N."/>
            <person name="Korzhenkov A."/>
            <person name="Golyshina O.N."/>
            <person name="Toshchakov S.V."/>
        </authorList>
    </citation>
    <scope>NUCLEOTIDE SEQUENCE [LARGE SCALE GENOMIC DNA]</scope>
    <source>
        <strain evidence="2 3">ME102</strain>
    </source>
</reference>
<dbReference type="Proteomes" id="UP000196027">
    <property type="component" value="Chromosome"/>
</dbReference>
<keyword evidence="1" id="KW-1133">Transmembrane helix</keyword>
<feature type="transmembrane region" description="Helical" evidence="1">
    <location>
        <begin position="226"/>
        <end position="254"/>
    </location>
</feature>
<dbReference type="EMBL" id="CP021425">
    <property type="protein sequence ID" value="ARU54646.1"/>
    <property type="molecule type" value="Genomic_DNA"/>
</dbReference>
<evidence type="ECO:0000313" key="3">
    <source>
        <dbReference type="Proteomes" id="UP000196027"/>
    </source>
</evidence>
<name>A0A1Y0I4D9_9GAMM</name>
<accession>A0A1Y0I4D9</accession>
<feature type="transmembrane region" description="Helical" evidence="1">
    <location>
        <begin position="274"/>
        <end position="297"/>
    </location>
</feature>
<dbReference type="RefSeq" id="WP_087459824.1">
    <property type="nucleotide sequence ID" value="NZ_CP021425.1"/>
</dbReference>
<proteinExistence type="predicted"/>
<sequence>MTTAAEHPENLTTDNLPVTQTRLAETLRCIMDDHFAQSRGRVPDIYKAHFASPSSIFRRHWQHRRDIPGDFIAIPRFLASKGKAAWHKGIRPVTVKVSTQVAGKLNMAALWPSSDTALRKYDETDNKPFAEFVSEANIDPVNPLSKLSGKEAELLQVISTELLQLDILNEKLHQALEAAVPQLQECEKLLQQQEIREQQERIVAFLHERLLHFNLPREGVRDMMMFFLIGWLGNSLGQQVAFGSSIATGAAFANGMFLSHQSLMGALWFKWAGVPAWVTVGGALGGLAATMLVAPLISPIAELGVNRLRGERYLQTMIENVHNDALEKSMDGLDMAGVLASYIQLAPDLLVLLRSMRA</sequence>
<evidence type="ECO:0000313" key="2">
    <source>
        <dbReference type="EMBL" id="ARU54646.1"/>
    </source>
</evidence>
<dbReference type="OrthoDB" id="5733930at2"/>